<gene>
    <name evidence="1" type="ORF">D8M04_12810</name>
</gene>
<reference evidence="1 2" key="1">
    <citation type="submission" date="2018-10" db="EMBL/GenBank/DDBJ databases">
        <title>Oceanobacillus sp. YLB-02 draft genome.</title>
        <authorList>
            <person name="Yu L."/>
        </authorList>
    </citation>
    <scope>NUCLEOTIDE SEQUENCE [LARGE SCALE GENOMIC DNA]</scope>
    <source>
        <strain evidence="1 2">YLB-02</strain>
    </source>
</reference>
<organism evidence="1 2">
    <name type="scientific">Oceanobacillus piezotolerans</name>
    <dbReference type="NCBI Taxonomy" id="2448030"/>
    <lineage>
        <taxon>Bacteria</taxon>
        <taxon>Bacillati</taxon>
        <taxon>Bacillota</taxon>
        <taxon>Bacilli</taxon>
        <taxon>Bacillales</taxon>
        <taxon>Bacillaceae</taxon>
        <taxon>Oceanobacillus</taxon>
    </lineage>
</organism>
<evidence type="ECO:0000313" key="1">
    <source>
        <dbReference type="EMBL" id="RLL43789.1"/>
    </source>
</evidence>
<comment type="caution">
    <text evidence="1">The sequence shown here is derived from an EMBL/GenBank/DDBJ whole genome shotgun (WGS) entry which is preliminary data.</text>
</comment>
<dbReference type="AlphaFoldDB" id="A0A498DLD7"/>
<name>A0A498DLD7_9BACI</name>
<evidence type="ECO:0000313" key="2">
    <source>
        <dbReference type="Proteomes" id="UP000270219"/>
    </source>
</evidence>
<accession>A0A498DLD7</accession>
<sequence length="146" mass="16371">MIRILDPIKGEVSNPTLLENGQFRVVRQTSITSEVEWCVAYADFTNNQLKASVFDLSLPEPHNEMVATTVYAVNPSVAKYRGNYRIAYGDENRLKFASRDRTGIWMVEVIDPEGGGLPWLVYDEIPGNAHIAYTVGKTLKYAKGTE</sequence>
<proteinExistence type="predicted"/>
<dbReference type="Proteomes" id="UP000270219">
    <property type="component" value="Unassembled WGS sequence"/>
</dbReference>
<keyword evidence="2" id="KW-1185">Reference proteome</keyword>
<dbReference type="EMBL" id="RCHR01000004">
    <property type="protein sequence ID" value="RLL43789.1"/>
    <property type="molecule type" value="Genomic_DNA"/>
</dbReference>
<protein>
    <submittedName>
        <fullName evidence="1">Uncharacterized protein</fullName>
    </submittedName>
</protein>